<evidence type="ECO:0000313" key="8">
    <source>
        <dbReference type="EMBL" id="RDS79755.1"/>
    </source>
</evidence>
<comment type="caution">
    <text evidence="8">The sequence shown here is derived from an EMBL/GenBank/DDBJ whole genome shotgun (WGS) entry which is preliminary data.</text>
</comment>
<keyword evidence="3 5" id="KW-0238">DNA-binding</keyword>
<dbReference type="GO" id="GO:0032993">
    <property type="term" value="C:protein-DNA complex"/>
    <property type="evidence" value="ECO:0007669"/>
    <property type="project" value="TreeGrafter"/>
</dbReference>
<dbReference type="GO" id="GO:0000976">
    <property type="term" value="F:transcription cis-regulatory region binding"/>
    <property type="evidence" value="ECO:0007669"/>
    <property type="project" value="TreeGrafter"/>
</dbReference>
<dbReference type="InterPro" id="IPR001789">
    <property type="entry name" value="Sig_transdc_resp-reg_receiver"/>
</dbReference>
<evidence type="ECO:0000256" key="5">
    <source>
        <dbReference type="PROSITE-ProRule" id="PRU01091"/>
    </source>
</evidence>
<dbReference type="InterPro" id="IPR036388">
    <property type="entry name" value="WH-like_DNA-bd_sf"/>
</dbReference>
<dbReference type="OrthoDB" id="6117814at2"/>
<dbReference type="CDD" id="cd17574">
    <property type="entry name" value="REC_OmpR"/>
    <property type="match status" value="1"/>
</dbReference>
<evidence type="ECO:0000259" key="6">
    <source>
        <dbReference type="PROSITE" id="PS50110"/>
    </source>
</evidence>
<dbReference type="GO" id="GO:0000156">
    <property type="term" value="F:phosphorelay response regulator activity"/>
    <property type="evidence" value="ECO:0007669"/>
    <property type="project" value="TreeGrafter"/>
</dbReference>
<dbReference type="Pfam" id="PF00486">
    <property type="entry name" value="Trans_reg_C"/>
    <property type="match status" value="1"/>
</dbReference>
<feature type="domain" description="OmpR/PhoB-type" evidence="7">
    <location>
        <begin position="152"/>
        <end position="253"/>
    </location>
</feature>
<dbReference type="Proteomes" id="UP000254258">
    <property type="component" value="Unassembled WGS sequence"/>
</dbReference>
<keyword evidence="1 4" id="KW-0597">Phosphoprotein</keyword>
<organism evidence="8 9">
    <name type="scientific">Dyella monticola</name>
    <dbReference type="NCBI Taxonomy" id="1927958"/>
    <lineage>
        <taxon>Bacteria</taxon>
        <taxon>Pseudomonadati</taxon>
        <taxon>Pseudomonadota</taxon>
        <taxon>Gammaproteobacteria</taxon>
        <taxon>Lysobacterales</taxon>
        <taxon>Rhodanobacteraceae</taxon>
        <taxon>Dyella</taxon>
    </lineage>
</organism>
<dbReference type="Gene3D" id="1.10.10.10">
    <property type="entry name" value="Winged helix-like DNA-binding domain superfamily/Winged helix DNA-binding domain"/>
    <property type="match status" value="1"/>
</dbReference>
<dbReference type="InterPro" id="IPR039420">
    <property type="entry name" value="WalR-like"/>
</dbReference>
<evidence type="ECO:0000259" key="7">
    <source>
        <dbReference type="PROSITE" id="PS51755"/>
    </source>
</evidence>
<feature type="domain" description="Response regulatory" evidence="6">
    <location>
        <begin position="32"/>
        <end position="146"/>
    </location>
</feature>
<dbReference type="InterPro" id="IPR011006">
    <property type="entry name" value="CheY-like_superfamily"/>
</dbReference>
<dbReference type="AlphaFoldDB" id="A0A370WUV4"/>
<gene>
    <name evidence="8" type="ORF">DWU98_16490</name>
</gene>
<dbReference type="InterPro" id="IPR001867">
    <property type="entry name" value="OmpR/PhoB-type_DNA-bd"/>
</dbReference>
<dbReference type="SUPFAM" id="SSF52172">
    <property type="entry name" value="CheY-like"/>
    <property type="match status" value="1"/>
</dbReference>
<evidence type="ECO:0000313" key="9">
    <source>
        <dbReference type="Proteomes" id="UP000254258"/>
    </source>
</evidence>
<dbReference type="GO" id="GO:0005829">
    <property type="term" value="C:cytosol"/>
    <property type="evidence" value="ECO:0007669"/>
    <property type="project" value="TreeGrafter"/>
</dbReference>
<dbReference type="SMART" id="SM00448">
    <property type="entry name" value="REC"/>
    <property type="match status" value="1"/>
</dbReference>
<accession>A0A370WUV4</accession>
<dbReference type="SUPFAM" id="SSF46894">
    <property type="entry name" value="C-terminal effector domain of the bipartite response regulators"/>
    <property type="match status" value="1"/>
</dbReference>
<keyword evidence="2" id="KW-0902">Two-component regulatory system</keyword>
<proteinExistence type="predicted"/>
<dbReference type="Gene3D" id="3.40.50.2300">
    <property type="match status" value="1"/>
</dbReference>
<feature type="modified residue" description="4-aspartylphosphate" evidence="4">
    <location>
        <position position="81"/>
    </location>
</feature>
<dbReference type="CDD" id="cd00383">
    <property type="entry name" value="trans_reg_C"/>
    <property type="match status" value="1"/>
</dbReference>
<evidence type="ECO:0000256" key="1">
    <source>
        <dbReference type="ARBA" id="ARBA00022553"/>
    </source>
</evidence>
<evidence type="ECO:0000256" key="2">
    <source>
        <dbReference type="ARBA" id="ARBA00023012"/>
    </source>
</evidence>
<name>A0A370WUV4_9GAMM</name>
<dbReference type="GO" id="GO:0006355">
    <property type="term" value="P:regulation of DNA-templated transcription"/>
    <property type="evidence" value="ECO:0007669"/>
    <property type="project" value="InterPro"/>
</dbReference>
<dbReference type="EMBL" id="QRBE01000011">
    <property type="protein sequence ID" value="RDS79755.1"/>
    <property type="molecule type" value="Genomic_DNA"/>
</dbReference>
<sequence>MVCVGALRPAAWFHRSTGDTDTQVSSQSPLHVLILEDDDLLRDRVLVPHLRQFGFHVEAIGRASELDARLHQPLPDIVVLDIGLPDLDGFEVARMLRAKVAEIGIVMLTARAEPHYQVRGLSEGADAYLAKPVDIDVLAATLYSLARRLHPASPASIDHSWRLGAEGWCLLSPEGQPVALSQLESRLLAPLIENPNRVISREALIQAVTTNIHAYDPHRLDTLVHRIRKKVMRVLGTPFPLNAVPGQGYVLVFH</sequence>
<feature type="DNA-binding region" description="OmpR/PhoB-type" evidence="5">
    <location>
        <begin position="152"/>
        <end position="253"/>
    </location>
</feature>
<keyword evidence="9" id="KW-1185">Reference proteome</keyword>
<dbReference type="PANTHER" id="PTHR48111">
    <property type="entry name" value="REGULATOR OF RPOS"/>
    <property type="match status" value="1"/>
</dbReference>
<evidence type="ECO:0000256" key="3">
    <source>
        <dbReference type="ARBA" id="ARBA00023125"/>
    </source>
</evidence>
<reference evidence="8 9" key="1">
    <citation type="submission" date="2018-07" db="EMBL/GenBank/DDBJ databases">
        <title>Dyella monticola sp. nov. and Dyella psychrodurans sp. nov. isolated from monsoon evergreen broad-leaved forest soil of Dinghu Mountain, China.</title>
        <authorList>
            <person name="Gao Z."/>
            <person name="Qiu L."/>
        </authorList>
    </citation>
    <scope>NUCLEOTIDE SEQUENCE [LARGE SCALE GENOMIC DNA]</scope>
    <source>
        <strain evidence="8 9">4G-K06</strain>
    </source>
</reference>
<dbReference type="PROSITE" id="PS51755">
    <property type="entry name" value="OMPR_PHOB"/>
    <property type="match status" value="1"/>
</dbReference>
<evidence type="ECO:0000256" key="4">
    <source>
        <dbReference type="PROSITE-ProRule" id="PRU00169"/>
    </source>
</evidence>
<dbReference type="PANTHER" id="PTHR48111:SF40">
    <property type="entry name" value="PHOSPHATE REGULON TRANSCRIPTIONAL REGULATORY PROTEIN PHOB"/>
    <property type="match status" value="1"/>
</dbReference>
<dbReference type="PROSITE" id="PS50110">
    <property type="entry name" value="RESPONSE_REGULATORY"/>
    <property type="match status" value="1"/>
</dbReference>
<dbReference type="Pfam" id="PF00072">
    <property type="entry name" value="Response_reg"/>
    <property type="match status" value="1"/>
</dbReference>
<protein>
    <submittedName>
        <fullName evidence="8">DNA-binding response regulator</fullName>
    </submittedName>
</protein>
<dbReference type="InterPro" id="IPR016032">
    <property type="entry name" value="Sig_transdc_resp-reg_C-effctor"/>
</dbReference>
<dbReference type="SMART" id="SM00862">
    <property type="entry name" value="Trans_reg_C"/>
    <property type="match status" value="1"/>
</dbReference>